<proteinExistence type="predicted"/>
<dbReference type="Gene3D" id="1.20.1070.10">
    <property type="entry name" value="Rhodopsin 7-helix transmembrane proteins"/>
    <property type="match status" value="1"/>
</dbReference>
<evidence type="ECO:0000256" key="3">
    <source>
        <dbReference type="ARBA" id="ARBA00022989"/>
    </source>
</evidence>
<dbReference type="SUPFAM" id="SSF81321">
    <property type="entry name" value="Family A G protein-coupled receptor-like"/>
    <property type="match status" value="1"/>
</dbReference>
<evidence type="ECO:0000256" key="2">
    <source>
        <dbReference type="ARBA" id="ARBA00022692"/>
    </source>
</evidence>
<evidence type="ECO:0000256" key="5">
    <source>
        <dbReference type="SAM" id="MobiDB-lite"/>
    </source>
</evidence>
<accession>A0A914W6Y9</accession>
<protein>
    <submittedName>
        <fullName evidence="9">G-protein coupled receptors family 1 profile domain-containing protein</fullName>
    </submittedName>
</protein>
<dbReference type="InterPro" id="IPR017452">
    <property type="entry name" value="GPCR_Rhodpsn_7TM"/>
</dbReference>
<feature type="transmembrane region" description="Helical" evidence="6">
    <location>
        <begin position="27"/>
        <end position="52"/>
    </location>
</feature>
<reference evidence="9" key="1">
    <citation type="submission" date="2022-11" db="UniProtKB">
        <authorList>
            <consortium name="WormBaseParasite"/>
        </authorList>
    </citation>
    <scope>IDENTIFICATION</scope>
</reference>
<dbReference type="GO" id="GO:0016020">
    <property type="term" value="C:membrane"/>
    <property type="evidence" value="ECO:0007669"/>
    <property type="project" value="UniProtKB-SubCell"/>
</dbReference>
<comment type="subcellular location">
    <subcellularLocation>
        <location evidence="1">Membrane</location>
    </subcellularLocation>
</comment>
<dbReference type="PROSITE" id="PS50262">
    <property type="entry name" value="G_PROTEIN_RECEP_F1_2"/>
    <property type="match status" value="1"/>
</dbReference>
<dbReference type="WBParaSite" id="PSAMB.scaffold314size57232.g4566.t1">
    <property type="protein sequence ID" value="PSAMB.scaffold314size57232.g4566.t1"/>
    <property type="gene ID" value="PSAMB.scaffold314size57232.g4566"/>
</dbReference>
<dbReference type="Proteomes" id="UP000887566">
    <property type="component" value="Unplaced"/>
</dbReference>
<evidence type="ECO:0000256" key="6">
    <source>
        <dbReference type="SAM" id="Phobius"/>
    </source>
</evidence>
<dbReference type="AlphaFoldDB" id="A0A914W6Y9"/>
<feature type="domain" description="G-protein coupled receptors family 1 profile" evidence="7">
    <location>
        <begin position="45"/>
        <end position="313"/>
    </location>
</feature>
<evidence type="ECO:0000256" key="4">
    <source>
        <dbReference type="ARBA" id="ARBA00023136"/>
    </source>
</evidence>
<dbReference type="InterPro" id="IPR053352">
    <property type="entry name" value="FMRFamide_rcpt"/>
</dbReference>
<evidence type="ECO:0000256" key="1">
    <source>
        <dbReference type="ARBA" id="ARBA00004370"/>
    </source>
</evidence>
<name>A0A914W6Y9_9BILA</name>
<keyword evidence="4 6" id="KW-0472">Membrane</keyword>
<feature type="compositionally biased region" description="Polar residues" evidence="5">
    <location>
        <begin position="373"/>
        <end position="386"/>
    </location>
</feature>
<feature type="transmembrane region" description="Helical" evidence="6">
    <location>
        <begin position="251"/>
        <end position="277"/>
    </location>
</feature>
<evidence type="ECO:0000313" key="8">
    <source>
        <dbReference type="Proteomes" id="UP000887566"/>
    </source>
</evidence>
<sequence>MEWMNATLASNSSPSSSNEHTEVLLNSSFYCACIMIALCVVGVCGNSLSIYVFSRKSMRSSINVLLLGLSIIDFLLLIAIIPIFALPALNIHNSAWIAEFSQVMVVYGYPLSMMLQSASVWLFMLITTERYLAVVHPLRVGLYCSASRARLAIVTVVLAAVAYNFVRFWEYSLEDRWDAVEERRGFVTSRLLRKSTNYWLWYGTVLYLLTQFVMPFLLIAILNTKMVNTIVKAKKQRALLTMNEKSEHKTALMMALVVVIFVSCYTLSFVLNFIELIDASFFDREGTQALAYFLNDINNTLVTFNSASTFVIYVSFSRRYRFLAKWLVLSWCPIAILRHFMEPESIDAVKMAVYFGSRNGNNTSSVFLMKQSSRPSTGSCLRSGTPQEMLRGRRGSPYRNVSQIDGMTPRDNQLIIPLKEREFSMHSGCQDSGETVLHNLTTELVSISPIVPRSNR</sequence>
<feature type="transmembrane region" description="Helical" evidence="6">
    <location>
        <begin position="297"/>
        <end position="316"/>
    </location>
</feature>
<keyword evidence="8" id="KW-1185">Reference proteome</keyword>
<dbReference type="PANTHER" id="PTHR47323">
    <property type="entry name" value="FMRFAMIDE PEPTIDE RECEPTOR FAMILY-RELATED"/>
    <property type="match status" value="1"/>
</dbReference>
<evidence type="ECO:0000259" key="7">
    <source>
        <dbReference type="PROSITE" id="PS50262"/>
    </source>
</evidence>
<dbReference type="GO" id="GO:0004930">
    <property type="term" value="F:G protein-coupled receptor activity"/>
    <property type="evidence" value="ECO:0007669"/>
    <property type="project" value="InterPro"/>
</dbReference>
<feature type="region of interest" description="Disordered" evidence="5">
    <location>
        <begin position="373"/>
        <end position="398"/>
    </location>
</feature>
<evidence type="ECO:0000313" key="9">
    <source>
        <dbReference type="WBParaSite" id="PSAMB.scaffold314size57232.g4566.t1"/>
    </source>
</evidence>
<feature type="transmembrane region" description="Helical" evidence="6">
    <location>
        <begin position="199"/>
        <end position="222"/>
    </location>
</feature>
<feature type="transmembrane region" description="Helical" evidence="6">
    <location>
        <begin position="106"/>
        <end position="128"/>
    </location>
</feature>
<dbReference type="SMART" id="SM01381">
    <property type="entry name" value="7TM_GPCR_Srsx"/>
    <property type="match status" value="1"/>
</dbReference>
<keyword evidence="2 6" id="KW-0812">Transmembrane</keyword>
<keyword evidence="3 6" id="KW-1133">Transmembrane helix</keyword>
<dbReference type="PANTHER" id="PTHR47323:SF6">
    <property type="entry name" value="G-PROTEIN COUPLED RECEPTORS FAMILY 1 PROFILE DOMAIN-CONTAINING PROTEIN"/>
    <property type="match status" value="1"/>
</dbReference>
<organism evidence="8 9">
    <name type="scientific">Plectus sambesii</name>
    <dbReference type="NCBI Taxonomy" id="2011161"/>
    <lineage>
        <taxon>Eukaryota</taxon>
        <taxon>Metazoa</taxon>
        <taxon>Ecdysozoa</taxon>
        <taxon>Nematoda</taxon>
        <taxon>Chromadorea</taxon>
        <taxon>Plectida</taxon>
        <taxon>Plectina</taxon>
        <taxon>Plectoidea</taxon>
        <taxon>Plectidae</taxon>
        <taxon>Plectus</taxon>
    </lineage>
</organism>
<feature type="transmembrane region" description="Helical" evidence="6">
    <location>
        <begin position="64"/>
        <end position="86"/>
    </location>
</feature>
<feature type="transmembrane region" description="Helical" evidence="6">
    <location>
        <begin position="149"/>
        <end position="166"/>
    </location>
</feature>
<dbReference type="PRINTS" id="PR00237">
    <property type="entry name" value="GPCRRHODOPSN"/>
</dbReference>
<dbReference type="CDD" id="cd14978">
    <property type="entry name" value="7tmA_FMRFamide_R-like"/>
    <property type="match status" value="1"/>
</dbReference>
<dbReference type="Pfam" id="PF00001">
    <property type="entry name" value="7tm_1"/>
    <property type="match status" value="1"/>
</dbReference>
<dbReference type="InterPro" id="IPR000276">
    <property type="entry name" value="GPCR_Rhodpsn"/>
</dbReference>